<dbReference type="Proteomes" id="UP001057402">
    <property type="component" value="Chromosome 6"/>
</dbReference>
<evidence type="ECO:0000313" key="2">
    <source>
        <dbReference type="Proteomes" id="UP001057402"/>
    </source>
</evidence>
<gene>
    <name evidence="1" type="ORF">MLD38_022439</name>
</gene>
<dbReference type="EMBL" id="CM042885">
    <property type="protein sequence ID" value="KAI4366578.1"/>
    <property type="molecule type" value="Genomic_DNA"/>
</dbReference>
<sequence>MPWVSFENVSHGNQSSGLFIHGHFSNACMMTLPKESKYSTKTMALSSLLILVLSYSAAAAAPPFACGPSFELTSSLPFCRSDLPIPDRARDVVSRLTLDEKISQLGNGAPAIPRLGIPAYEWWSEALHGVAQKGRGVTLNTTIKGATTFPQVILTAASFDEDIWYRIGEAIGTEARAVYNVGQAKGLAFWTPNINIFRDPRWGRGQETPGEDPTVTGRYAVAFVRGFQGDSPDGQQRLEGDRLKASACCKHFAAYDLDNWKNITRYAFNAKVTAQDMADTFQPPFQRCIQDARASGLMCSYNEVNGVPACASHDLLTVTARDQWNFNGYTVSDCDAVLTMFRDLKYGSQVDVVAASLNAGMDVNCGSYVQRFAKSAIDDQKLAESEIDRALHNLFSVRMRLGLFDGDVTKLPFGDIGPDRVCSKAHLDLALEAARSGIVLLKNDMNRLPLQKLKTSSLAVIGPSAESASLLLGNYGGPACKSITVLKAIQSYVSNTKYVAGCDTVTCSSASIDQAVQLAKSVEDVILVMGLNQTEEAEKHDRIDLVLPGNQQQLIRGVAEAAKKPIILVLLNGGPVDIRFARDDKNISAIIWAGYPGEAGGQALAEVIFGDHNPGGKLPITWYPQEFTSVPMTDMRMRPDPPTGYPGRTYRFYQGEKVFQFGYGIHYTDYSYRFISVTKRTFHLNSNVTRLVSELEADFCENQGRMSGKHPVLLFMRPEKPNGGRPVKQLVDFRSVSLEAGEKTKVEFELRLCEHLAISNEDGMMMLEGGRHFLVVGRAQYPITVKA</sequence>
<evidence type="ECO:0000313" key="1">
    <source>
        <dbReference type="EMBL" id="KAI4366578.1"/>
    </source>
</evidence>
<protein>
    <submittedName>
        <fullName evidence="1">Uncharacterized protein</fullName>
    </submittedName>
</protein>
<keyword evidence="2" id="KW-1185">Reference proteome</keyword>
<proteinExistence type="predicted"/>
<name>A0ACB9QSD6_9MYRT</name>
<comment type="caution">
    <text evidence="1">The sequence shown here is derived from an EMBL/GenBank/DDBJ whole genome shotgun (WGS) entry which is preliminary data.</text>
</comment>
<organism evidence="1 2">
    <name type="scientific">Melastoma candidum</name>
    <dbReference type="NCBI Taxonomy" id="119954"/>
    <lineage>
        <taxon>Eukaryota</taxon>
        <taxon>Viridiplantae</taxon>
        <taxon>Streptophyta</taxon>
        <taxon>Embryophyta</taxon>
        <taxon>Tracheophyta</taxon>
        <taxon>Spermatophyta</taxon>
        <taxon>Magnoliopsida</taxon>
        <taxon>eudicotyledons</taxon>
        <taxon>Gunneridae</taxon>
        <taxon>Pentapetalae</taxon>
        <taxon>rosids</taxon>
        <taxon>malvids</taxon>
        <taxon>Myrtales</taxon>
        <taxon>Melastomataceae</taxon>
        <taxon>Melastomatoideae</taxon>
        <taxon>Melastomateae</taxon>
        <taxon>Melastoma</taxon>
    </lineage>
</organism>
<reference evidence="2" key="1">
    <citation type="journal article" date="2023" name="Front. Plant Sci.">
        <title>Chromosomal-level genome assembly of Melastoma candidum provides insights into trichome evolution.</title>
        <authorList>
            <person name="Zhong Y."/>
            <person name="Wu W."/>
            <person name="Sun C."/>
            <person name="Zou P."/>
            <person name="Liu Y."/>
            <person name="Dai S."/>
            <person name="Zhou R."/>
        </authorList>
    </citation>
    <scope>NUCLEOTIDE SEQUENCE [LARGE SCALE GENOMIC DNA]</scope>
</reference>
<accession>A0ACB9QSD6</accession>